<dbReference type="SMART" id="SM00368">
    <property type="entry name" value="LRR_RI"/>
    <property type="match status" value="8"/>
</dbReference>
<name>A0A9P0C2D9_CHRIL</name>
<dbReference type="SUPFAM" id="SSF52047">
    <property type="entry name" value="RNI-like"/>
    <property type="match status" value="1"/>
</dbReference>
<feature type="region of interest" description="Disordered" evidence="1">
    <location>
        <begin position="407"/>
        <end position="440"/>
    </location>
</feature>
<organism evidence="2 3">
    <name type="scientific">Chrysodeixis includens</name>
    <name type="common">Soybean looper</name>
    <name type="synonym">Pseudoplusia includens</name>
    <dbReference type="NCBI Taxonomy" id="689277"/>
    <lineage>
        <taxon>Eukaryota</taxon>
        <taxon>Metazoa</taxon>
        <taxon>Ecdysozoa</taxon>
        <taxon>Arthropoda</taxon>
        <taxon>Hexapoda</taxon>
        <taxon>Insecta</taxon>
        <taxon>Pterygota</taxon>
        <taxon>Neoptera</taxon>
        <taxon>Endopterygota</taxon>
        <taxon>Lepidoptera</taxon>
        <taxon>Glossata</taxon>
        <taxon>Ditrysia</taxon>
        <taxon>Noctuoidea</taxon>
        <taxon>Noctuidae</taxon>
        <taxon>Plusiinae</taxon>
        <taxon>Chrysodeixis</taxon>
    </lineage>
</organism>
<feature type="compositionally biased region" description="Pro residues" evidence="1">
    <location>
        <begin position="407"/>
        <end position="426"/>
    </location>
</feature>
<dbReference type="PANTHER" id="PTHR24114">
    <property type="entry name" value="LEUCINE RICH REPEAT FAMILY PROTEIN"/>
    <property type="match status" value="1"/>
</dbReference>
<proteinExistence type="predicted"/>
<dbReference type="PANTHER" id="PTHR24114:SF2">
    <property type="entry name" value="F-BOX DOMAIN-CONTAINING PROTEIN-RELATED"/>
    <property type="match status" value="1"/>
</dbReference>
<dbReference type="AlphaFoldDB" id="A0A9P0C2D9"/>
<keyword evidence="3" id="KW-1185">Reference proteome</keyword>
<accession>A0A9P0C2D9</accession>
<evidence type="ECO:0000313" key="2">
    <source>
        <dbReference type="EMBL" id="CAH0627267.1"/>
    </source>
</evidence>
<dbReference type="EMBL" id="LR824011">
    <property type="protein sequence ID" value="CAH0627267.1"/>
    <property type="molecule type" value="Genomic_DNA"/>
</dbReference>
<dbReference type="Proteomes" id="UP001154114">
    <property type="component" value="Chromosome 8"/>
</dbReference>
<evidence type="ECO:0000256" key="1">
    <source>
        <dbReference type="SAM" id="MobiDB-lite"/>
    </source>
</evidence>
<evidence type="ECO:0000313" key="3">
    <source>
        <dbReference type="Proteomes" id="UP001154114"/>
    </source>
</evidence>
<dbReference type="Gene3D" id="3.80.10.10">
    <property type="entry name" value="Ribonuclease Inhibitor"/>
    <property type="match status" value="1"/>
</dbReference>
<dbReference type="OrthoDB" id="8436363at2759"/>
<gene>
    <name evidence="2" type="ORF">CINC_LOCUS12667</name>
</gene>
<sequence>MKIMSVGLFYRGLLGKEIDLRYYGISPKGVRAMCMALANNHTVQQLDLTGNFLQDKDACYHLGQMLGDRNALQSLVLSGCRIGPTGVPPLVVYLSRQRPMQQLDLSKNDIKDLGVSYLAQAIASGAIIKQLNLSYNDLSSDSALMLAKAFGFNDCVSHLDLSWNNFTGARGPIALCRRLGHSTSLVKLDLSWTGLHLTTELRILLGAPNLKILILSNNRLTSVAAGIIAKYMHLARRLRVLDLSSNPFMPADAMLILDKMRLKQVRVRELMMDNIVVSKEFYDEMQEILALRFRKYTKITHGTVLRNYSIQLHDLRTITIKRLAYTAKENKKSKVNMMDFIMEYQKTQNSVEPGEFVKLLSSMNMQLDHDTANELMHVFPGPKNENGSKTINLGAVVEYIYRLYPDKLPPPDSSPSASPPKSPPKPKSPKGKKKKSKKGN</sequence>
<feature type="compositionally biased region" description="Basic residues" evidence="1">
    <location>
        <begin position="427"/>
        <end position="440"/>
    </location>
</feature>
<protein>
    <submittedName>
        <fullName evidence="2">Uncharacterized protein</fullName>
    </submittedName>
</protein>
<dbReference type="InterPro" id="IPR001611">
    <property type="entry name" value="Leu-rich_rpt"/>
</dbReference>
<dbReference type="InterPro" id="IPR032675">
    <property type="entry name" value="LRR_dom_sf"/>
</dbReference>
<dbReference type="InterPro" id="IPR052394">
    <property type="entry name" value="LRR-containing"/>
</dbReference>
<dbReference type="Pfam" id="PF13516">
    <property type="entry name" value="LRR_6"/>
    <property type="match status" value="2"/>
</dbReference>
<reference evidence="2" key="1">
    <citation type="submission" date="2021-12" db="EMBL/GenBank/DDBJ databases">
        <authorList>
            <person name="King R."/>
        </authorList>
    </citation>
    <scope>NUCLEOTIDE SEQUENCE</scope>
</reference>